<accession>A0A549T9B3</accession>
<dbReference type="Proteomes" id="UP000316801">
    <property type="component" value="Unassembled WGS sequence"/>
</dbReference>
<evidence type="ECO:0000313" key="2">
    <source>
        <dbReference type="Proteomes" id="UP000316801"/>
    </source>
</evidence>
<reference evidence="1 2" key="1">
    <citation type="submission" date="2019-07" db="EMBL/GenBank/DDBJ databases">
        <title>Ln-dependent methylotrophs.</title>
        <authorList>
            <person name="Tani A."/>
        </authorList>
    </citation>
    <scope>NUCLEOTIDE SEQUENCE [LARGE SCALE GENOMIC DNA]</scope>
    <source>
        <strain evidence="1 2">SM12</strain>
    </source>
</reference>
<organism evidence="1 2">
    <name type="scientific">Rhizobium straminoryzae</name>
    <dbReference type="NCBI Taxonomy" id="1387186"/>
    <lineage>
        <taxon>Bacteria</taxon>
        <taxon>Pseudomonadati</taxon>
        <taxon>Pseudomonadota</taxon>
        <taxon>Alphaproteobacteria</taxon>
        <taxon>Hyphomicrobiales</taxon>
        <taxon>Rhizobiaceae</taxon>
        <taxon>Rhizobium/Agrobacterium group</taxon>
        <taxon>Rhizobium</taxon>
    </lineage>
</organism>
<proteinExistence type="predicted"/>
<dbReference type="RefSeq" id="WP_143125632.1">
    <property type="nucleotide sequence ID" value="NZ_VJMG01000031.1"/>
</dbReference>
<comment type="caution">
    <text evidence="1">The sequence shown here is derived from an EMBL/GenBank/DDBJ whole genome shotgun (WGS) entry which is preliminary data.</text>
</comment>
<keyword evidence="2" id="KW-1185">Reference proteome</keyword>
<gene>
    <name evidence="1" type="ORF">FNA46_12990</name>
</gene>
<protein>
    <submittedName>
        <fullName evidence="1">Uncharacterized protein</fullName>
    </submittedName>
</protein>
<sequence>MQHPKIVIVAAADFVSDAVRRAWNKAGVEIVGPLLLDPPGETVLRDAFGVLLDVTLEADVLFAHSQALIERDIPFLFVVRQARPESGLDPFVVSEDPQDIHAIFEALGWERHEGVLH</sequence>
<dbReference type="EMBL" id="VJMG01000031">
    <property type="protein sequence ID" value="TRL38462.1"/>
    <property type="molecule type" value="Genomic_DNA"/>
</dbReference>
<evidence type="ECO:0000313" key="1">
    <source>
        <dbReference type="EMBL" id="TRL38462.1"/>
    </source>
</evidence>
<name>A0A549T9B3_9HYPH</name>
<dbReference type="AlphaFoldDB" id="A0A549T9B3"/>